<protein>
    <submittedName>
        <fullName evidence="1">Unnamed protein product</fullName>
    </submittedName>
</protein>
<evidence type="ECO:0000313" key="2">
    <source>
        <dbReference type="Proteomes" id="UP001165064"/>
    </source>
</evidence>
<dbReference type="Proteomes" id="UP001165064">
    <property type="component" value="Unassembled WGS sequence"/>
</dbReference>
<comment type="caution">
    <text evidence="1">The sequence shown here is derived from an EMBL/GenBank/DDBJ whole genome shotgun (WGS) entry which is preliminary data.</text>
</comment>
<reference evidence="1" key="1">
    <citation type="submission" date="2023-04" db="EMBL/GenBank/DDBJ databases">
        <title>Ambrosiozyma monospora NBRC 10751.</title>
        <authorList>
            <person name="Ichikawa N."/>
            <person name="Sato H."/>
            <person name="Tonouchi N."/>
        </authorList>
    </citation>
    <scope>NUCLEOTIDE SEQUENCE</scope>
    <source>
        <strain evidence="1">NBRC 10751</strain>
    </source>
</reference>
<accession>A0ACB5TCB0</accession>
<sequence length="188" mass="21481">MVLFRNPGRSNLLTQTISKFSLLGSNNRITPAEKASIIIDEEIFHKKVQIFEIQRQHLGFKLSPSYIRHGSVGYYPLGFSTSPYTPSSPRRKLNKKPETTGDLQTVRPPSSHWRFFYESQWEVDQNCAEWCVEFCVRDEVYVDVGGGETVAAGAAGDVQGGWVYDRDGAYRRRRLTRMVMRTGKLIKT</sequence>
<organism evidence="1 2">
    <name type="scientific">Ambrosiozyma monospora</name>
    <name type="common">Yeast</name>
    <name type="synonym">Endomycopsis monosporus</name>
    <dbReference type="NCBI Taxonomy" id="43982"/>
    <lineage>
        <taxon>Eukaryota</taxon>
        <taxon>Fungi</taxon>
        <taxon>Dikarya</taxon>
        <taxon>Ascomycota</taxon>
        <taxon>Saccharomycotina</taxon>
        <taxon>Pichiomycetes</taxon>
        <taxon>Pichiales</taxon>
        <taxon>Pichiaceae</taxon>
        <taxon>Ambrosiozyma</taxon>
    </lineage>
</organism>
<dbReference type="EMBL" id="BSXS01006498">
    <property type="protein sequence ID" value="GME85633.1"/>
    <property type="molecule type" value="Genomic_DNA"/>
</dbReference>
<proteinExistence type="predicted"/>
<gene>
    <name evidence="1" type="ORF">Amon02_000769600</name>
</gene>
<keyword evidence="2" id="KW-1185">Reference proteome</keyword>
<evidence type="ECO:0000313" key="1">
    <source>
        <dbReference type="EMBL" id="GME85633.1"/>
    </source>
</evidence>
<name>A0ACB5TCB0_AMBMO</name>